<dbReference type="Gene3D" id="3.40.50.720">
    <property type="entry name" value="NAD(P)-binding Rossmann-like Domain"/>
    <property type="match status" value="1"/>
</dbReference>
<gene>
    <name evidence="4" type="ORF">FB559_6585</name>
</gene>
<evidence type="ECO:0000256" key="3">
    <source>
        <dbReference type="RuleBase" id="RU000363"/>
    </source>
</evidence>
<dbReference type="CDD" id="cd05233">
    <property type="entry name" value="SDR_c"/>
    <property type="match status" value="1"/>
</dbReference>
<keyword evidence="2" id="KW-0560">Oxidoreductase</keyword>
<evidence type="ECO:0000256" key="1">
    <source>
        <dbReference type="ARBA" id="ARBA00006484"/>
    </source>
</evidence>
<proteinExistence type="inferred from homology"/>
<comment type="caution">
    <text evidence="4">The sequence shown here is derived from an EMBL/GenBank/DDBJ whole genome shotgun (WGS) entry which is preliminary data.</text>
</comment>
<dbReference type="OrthoDB" id="517007at2"/>
<dbReference type="PRINTS" id="PR00080">
    <property type="entry name" value="SDRFAMILY"/>
</dbReference>
<dbReference type="GO" id="GO:0016616">
    <property type="term" value="F:oxidoreductase activity, acting on the CH-OH group of donors, NAD or NADP as acceptor"/>
    <property type="evidence" value="ECO:0007669"/>
    <property type="project" value="TreeGrafter"/>
</dbReference>
<organism evidence="4 5">
    <name type="scientific">Actinoallomurus bryophytorum</name>
    <dbReference type="NCBI Taxonomy" id="1490222"/>
    <lineage>
        <taxon>Bacteria</taxon>
        <taxon>Bacillati</taxon>
        <taxon>Actinomycetota</taxon>
        <taxon>Actinomycetes</taxon>
        <taxon>Streptosporangiales</taxon>
        <taxon>Thermomonosporaceae</taxon>
        <taxon>Actinoallomurus</taxon>
    </lineage>
</organism>
<reference evidence="4 5" key="1">
    <citation type="submission" date="2019-06" db="EMBL/GenBank/DDBJ databases">
        <title>Sequencing the genomes of 1000 actinobacteria strains.</title>
        <authorList>
            <person name="Klenk H.-P."/>
        </authorList>
    </citation>
    <scope>NUCLEOTIDE SEQUENCE [LARGE SCALE GENOMIC DNA]</scope>
    <source>
        <strain evidence="4 5">DSM 102200</strain>
    </source>
</reference>
<dbReference type="SUPFAM" id="SSF51735">
    <property type="entry name" value="NAD(P)-binding Rossmann-fold domains"/>
    <property type="match status" value="1"/>
</dbReference>
<evidence type="ECO:0000256" key="2">
    <source>
        <dbReference type="ARBA" id="ARBA00023002"/>
    </source>
</evidence>
<dbReference type="PANTHER" id="PTHR42760:SF133">
    <property type="entry name" value="3-OXOACYL-[ACYL-CARRIER-PROTEIN] REDUCTASE"/>
    <property type="match status" value="1"/>
</dbReference>
<accession>A0A543CUS5</accession>
<dbReference type="Proteomes" id="UP000316096">
    <property type="component" value="Unassembled WGS sequence"/>
</dbReference>
<sequence length="258" mass="27524">MITNIPTFPDLNGNVAVVTGGSRGIGAETCRFFAANGMKVAVVGRDKDAIELVLEEIRADGGQATGVVADCTDREALEHMRATVEQEFGPVDVLAAFAGGDQGVEAAEQMTEETWRSILDHNLTATFLTVQAFLPGMIERRRGSIITMSSAAGRLPGHSSVAYATAKAGILMFTRRTAMDVGKHNVRVNCIAPSAILTERNKARIPEEIRERVAAEQFLIARWGTPADCANAALFLASEASSWVTGETIDIAGGKIMM</sequence>
<comment type="similarity">
    <text evidence="1 3">Belongs to the short-chain dehydrogenases/reductases (SDR) family.</text>
</comment>
<evidence type="ECO:0000313" key="5">
    <source>
        <dbReference type="Proteomes" id="UP000316096"/>
    </source>
</evidence>
<dbReference type="InterPro" id="IPR036291">
    <property type="entry name" value="NAD(P)-bd_dom_sf"/>
</dbReference>
<dbReference type="GO" id="GO:0048038">
    <property type="term" value="F:quinone binding"/>
    <property type="evidence" value="ECO:0007669"/>
    <property type="project" value="TreeGrafter"/>
</dbReference>
<dbReference type="PRINTS" id="PR00081">
    <property type="entry name" value="GDHRDH"/>
</dbReference>
<dbReference type="GO" id="GO:0006633">
    <property type="term" value="P:fatty acid biosynthetic process"/>
    <property type="evidence" value="ECO:0007669"/>
    <property type="project" value="TreeGrafter"/>
</dbReference>
<dbReference type="PANTHER" id="PTHR42760">
    <property type="entry name" value="SHORT-CHAIN DEHYDROGENASES/REDUCTASES FAMILY MEMBER"/>
    <property type="match status" value="1"/>
</dbReference>
<name>A0A543CUS5_9ACTN</name>
<dbReference type="InterPro" id="IPR002347">
    <property type="entry name" value="SDR_fam"/>
</dbReference>
<dbReference type="RefSeq" id="WP_141960741.1">
    <property type="nucleotide sequence ID" value="NZ_VFOZ01000001.1"/>
</dbReference>
<keyword evidence="5" id="KW-1185">Reference proteome</keyword>
<dbReference type="Pfam" id="PF00106">
    <property type="entry name" value="adh_short"/>
    <property type="match status" value="1"/>
</dbReference>
<dbReference type="FunFam" id="3.40.50.720:FF:000084">
    <property type="entry name" value="Short-chain dehydrogenase reductase"/>
    <property type="match status" value="1"/>
</dbReference>
<evidence type="ECO:0000313" key="4">
    <source>
        <dbReference type="EMBL" id="TQM00862.1"/>
    </source>
</evidence>
<dbReference type="AlphaFoldDB" id="A0A543CUS5"/>
<dbReference type="EMBL" id="VFOZ01000001">
    <property type="protein sequence ID" value="TQM00862.1"/>
    <property type="molecule type" value="Genomic_DNA"/>
</dbReference>
<protein>
    <submittedName>
        <fullName evidence="4">3-oxoacyl-[acyl-carrier protein] reductase</fullName>
    </submittedName>
</protein>